<dbReference type="AlphaFoldDB" id="A0A8H6YH18"/>
<dbReference type="EMBL" id="JACAZI010000006">
    <property type="protein sequence ID" value="KAF7358114.1"/>
    <property type="molecule type" value="Genomic_DNA"/>
</dbReference>
<keyword evidence="2" id="KW-1185">Reference proteome</keyword>
<evidence type="ECO:0000313" key="2">
    <source>
        <dbReference type="Proteomes" id="UP000620124"/>
    </source>
</evidence>
<protein>
    <submittedName>
        <fullName evidence="1">Uncharacterized protein</fullName>
    </submittedName>
</protein>
<evidence type="ECO:0000313" key="1">
    <source>
        <dbReference type="EMBL" id="KAF7358114.1"/>
    </source>
</evidence>
<name>A0A8H6YH18_9AGAR</name>
<reference evidence="1" key="1">
    <citation type="submission" date="2020-05" db="EMBL/GenBank/DDBJ databases">
        <title>Mycena genomes resolve the evolution of fungal bioluminescence.</title>
        <authorList>
            <person name="Tsai I.J."/>
        </authorList>
    </citation>
    <scope>NUCLEOTIDE SEQUENCE</scope>
    <source>
        <strain evidence="1">CCC161011</strain>
    </source>
</reference>
<proteinExistence type="predicted"/>
<accession>A0A8H6YH18</accession>
<gene>
    <name evidence="1" type="ORF">MVEN_00859500</name>
</gene>
<comment type="caution">
    <text evidence="1">The sequence shown here is derived from an EMBL/GenBank/DDBJ whole genome shotgun (WGS) entry which is preliminary data.</text>
</comment>
<dbReference type="Proteomes" id="UP000620124">
    <property type="component" value="Unassembled WGS sequence"/>
</dbReference>
<sequence length="65" mass="7093">MLSSLLEAVATGPGLDPLADLESDLEDLKEDGIIFGLPQWKELHAMKRAAMGESEDEDEDEGLSY</sequence>
<organism evidence="1 2">
    <name type="scientific">Mycena venus</name>
    <dbReference type="NCBI Taxonomy" id="2733690"/>
    <lineage>
        <taxon>Eukaryota</taxon>
        <taxon>Fungi</taxon>
        <taxon>Dikarya</taxon>
        <taxon>Basidiomycota</taxon>
        <taxon>Agaricomycotina</taxon>
        <taxon>Agaricomycetes</taxon>
        <taxon>Agaricomycetidae</taxon>
        <taxon>Agaricales</taxon>
        <taxon>Marasmiineae</taxon>
        <taxon>Mycenaceae</taxon>
        <taxon>Mycena</taxon>
    </lineage>
</organism>